<evidence type="ECO:0000256" key="2">
    <source>
        <dbReference type="ARBA" id="ARBA00010212"/>
    </source>
</evidence>
<feature type="domain" description="Cation efflux protein cytoplasmic" evidence="11">
    <location>
        <begin position="220"/>
        <end position="296"/>
    </location>
</feature>
<organism evidence="12 13">
    <name type="scientific">Immundisolibacter cernigliae</name>
    <dbReference type="NCBI Taxonomy" id="1810504"/>
    <lineage>
        <taxon>Bacteria</taxon>
        <taxon>Pseudomonadati</taxon>
        <taxon>Pseudomonadota</taxon>
        <taxon>Gammaproteobacteria</taxon>
        <taxon>Immundisolibacterales</taxon>
        <taxon>Immundisolibacteraceae</taxon>
        <taxon>Immundisolibacter</taxon>
    </lineage>
</organism>
<evidence type="ECO:0000313" key="13">
    <source>
        <dbReference type="Proteomes" id="UP000092952"/>
    </source>
</evidence>
<dbReference type="InterPro" id="IPR027469">
    <property type="entry name" value="Cation_efflux_TMD_sf"/>
</dbReference>
<sequence>MPATSAQPEGGSRYQAGRRVTLIAAGINLFLAVIKFAGGIFAHSQALIADGIDSTADLFSDMAVLYGARQGSRAPDSKHPYGHGRIETLVSVFLGVVLLATAAGISLRAAQRLLSDEPLLSPEPAALLVAVIAIGLKEWIYRYTLRVGRETRSRMLEANAWHQRTDSISSLVVLLGVGGSLLGMPYLDPVAAIGVSVLIARVGWELLWQSVAELSDTALSRERVAVIRKAIRGIEGVQDLHLLRTRQAGPDALVDVHVQVNPHISVSEGHRIAEHIRERLIADLDEVSDVLVHIDTEDDQSFERGRTLPLRADVEAQIRSTIAGLAGADRLQGVMLHYDADRIGVELHLPLALAPDAATASALAEQLRGPLRRLPHIADVAVHFVT</sequence>
<dbReference type="PANTHER" id="PTHR43840:SF15">
    <property type="entry name" value="MITOCHONDRIAL METAL TRANSPORTER 1-RELATED"/>
    <property type="match status" value="1"/>
</dbReference>
<dbReference type="FunCoup" id="A0A1B1YU07">
    <property type="interactions" value="328"/>
</dbReference>
<accession>A0A1B1YU07</accession>
<evidence type="ECO:0000256" key="3">
    <source>
        <dbReference type="ARBA" id="ARBA00022448"/>
    </source>
</evidence>
<dbReference type="InterPro" id="IPR058533">
    <property type="entry name" value="Cation_efflux_TM"/>
</dbReference>
<keyword evidence="4" id="KW-0410">Iron transport</keyword>
<keyword evidence="8 9" id="KW-0472">Membrane</keyword>
<evidence type="ECO:0000256" key="7">
    <source>
        <dbReference type="ARBA" id="ARBA00022989"/>
    </source>
</evidence>
<keyword evidence="4" id="KW-0408">Iron</keyword>
<dbReference type="GO" id="GO:0008324">
    <property type="term" value="F:monoatomic cation transmembrane transporter activity"/>
    <property type="evidence" value="ECO:0007669"/>
    <property type="project" value="InterPro"/>
</dbReference>
<feature type="transmembrane region" description="Helical" evidence="9">
    <location>
        <begin position="86"/>
        <end position="105"/>
    </location>
</feature>
<dbReference type="SUPFAM" id="SSF160240">
    <property type="entry name" value="Cation efflux protein cytoplasmic domain-like"/>
    <property type="match status" value="1"/>
</dbReference>
<dbReference type="FunFam" id="1.20.1510.10:FF:000006">
    <property type="entry name" value="Divalent cation efflux transporter"/>
    <property type="match status" value="1"/>
</dbReference>
<gene>
    <name evidence="12" type="ORF">PG2T_09345</name>
</gene>
<dbReference type="Pfam" id="PF16916">
    <property type="entry name" value="ZT_dimer"/>
    <property type="match status" value="1"/>
</dbReference>
<dbReference type="Gene3D" id="1.20.1510.10">
    <property type="entry name" value="Cation efflux protein transmembrane domain"/>
    <property type="match status" value="1"/>
</dbReference>
<dbReference type="KEGG" id="gbi:PG2T_09345"/>
<keyword evidence="6" id="KW-0864">Zinc transport</keyword>
<feature type="domain" description="Cation efflux protein transmembrane" evidence="10">
    <location>
        <begin position="22"/>
        <end position="214"/>
    </location>
</feature>
<keyword evidence="6" id="KW-0406">Ion transport</keyword>
<reference evidence="13" key="1">
    <citation type="submission" date="2016-03" db="EMBL/GenBank/DDBJ databases">
        <title>Complete genome sequence of Solimmundus cernigliae, representing a novel lineage of polycyclic aromatic hydrocarbon degraders within the Gammaproteobacteria.</title>
        <authorList>
            <person name="Singleton D.R."/>
            <person name="Dickey A.N."/>
            <person name="Scholl E.H."/>
            <person name="Wright F.A."/>
            <person name="Aitken M.D."/>
        </authorList>
    </citation>
    <scope>NUCLEOTIDE SEQUENCE [LARGE SCALE GENOMIC DNA]</scope>
    <source>
        <strain evidence="13">TR3.2</strain>
    </source>
</reference>
<keyword evidence="7 9" id="KW-1133">Transmembrane helix</keyword>
<dbReference type="SUPFAM" id="SSF161111">
    <property type="entry name" value="Cation efflux protein transmembrane domain-like"/>
    <property type="match status" value="1"/>
</dbReference>
<keyword evidence="6" id="KW-0862">Zinc</keyword>
<dbReference type="GO" id="GO:0006826">
    <property type="term" value="P:iron ion transport"/>
    <property type="evidence" value="ECO:0007669"/>
    <property type="project" value="UniProtKB-KW"/>
</dbReference>
<dbReference type="Pfam" id="PF01545">
    <property type="entry name" value="Cation_efflux"/>
    <property type="match status" value="1"/>
</dbReference>
<dbReference type="NCBIfam" id="TIGR01297">
    <property type="entry name" value="CDF"/>
    <property type="match status" value="1"/>
</dbReference>
<evidence type="ECO:0000256" key="5">
    <source>
        <dbReference type="ARBA" id="ARBA00022692"/>
    </source>
</evidence>
<feature type="transmembrane region" description="Helical" evidence="9">
    <location>
        <begin position="166"/>
        <end position="184"/>
    </location>
</feature>
<dbReference type="RefSeq" id="WP_068804481.1">
    <property type="nucleotide sequence ID" value="NZ_CP014671.1"/>
</dbReference>
<proteinExistence type="inferred from homology"/>
<dbReference type="InterPro" id="IPR036837">
    <property type="entry name" value="Cation_efflux_CTD_sf"/>
</dbReference>
<evidence type="ECO:0000259" key="10">
    <source>
        <dbReference type="Pfam" id="PF01545"/>
    </source>
</evidence>
<keyword evidence="13" id="KW-1185">Reference proteome</keyword>
<evidence type="ECO:0000256" key="1">
    <source>
        <dbReference type="ARBA" id="ARBA00004141"/>
    </source>
</evidence>
<protein>
    <submittedName>
        <fullName evidence="12">Uncharacterized protein</fullName>
    </submittedName>
</protein>
<keyword evidence="5 9" id="KW-0812">Transmembrane</keyword>
<dbReference type="AlphaFoldDB" id="A0A1B1YU07"/>
<name>A0A1B1YU07_9GAMM</name>
<comment type="similarity">
    <text evidence="2">Belongs to the cation diffusion facilitator (CDF) transporter (TC 2.A.4) family. FieF subfamily.</text>
</comment>
<evidence type="ECO:0000256" key="9">
    <source>
        <dbReference type="SAM" id="Phobius"/>
    </source>
</evidence>
<comment type="subcellular location">
    <subcellularLocation>
        <location evidence="1">Membrane</location>
        <topology evidence="1">Multi-pass membrane protein</topology>
    </subcellularLocation>
</comment>
<dbReference type="EMBL" id="CP014671">
    <property type="protein sequence ID" value="ANX04360.1"/>
    <property type="molecule type" value="Genomic_DNA"/>
</dbReference>
<dbReference type="InterPro" id="IPR002524">
    <property type="entry name" value="Cation_efflux"/>
</dbReference>
<dbReference type="GO" id="GO:0016020">
    <property type="term" value="C:membrane"/>
    <property type="evidence" value="ECO:0007669"/>
    <property type="project" value="UniProtKB-SubCell"/>
</dbReference>
<feature type="transmembrane region" description="Helical" evidence="9">
    <location>
        <begin position="20"/>
        <end position="42"/>
    </location>
</feature>
<evidence type="ECO:0000256" key="4">
    <source>
        <dbReference type="ARBA" id="ARBA00022496"/>
    </source>
</evidence>
<dbReference type="InParanoid" id="A0A1B1YU07"/>
<dbReference type="GO" id="GO:0006829">
    <property type="term" value="P:zinc ion transport"/>
    <property type="evidence" value="ECO:0007669"/>
    <property type="project" value="UniProtKB-KW"/>
</dbReference>
<feature type="transmembrane region" description="Helical" evidence="9">
    <location>
        <begin position="125"/>
        <end position="145"/>
    </location>
</feature>
<dbReference type="STRING" id="1810504.PG2T_09345"/>
<dbReference type="InterPro" id="IPR050291">
    <property type="entry name" value="CDF_Transporter"/>
</dbReference>
<keyword evidence="3" id="KW-0813">Transport</keyword>
<evidence type="ECO:0000313" key="12">
    <source>
        <dbReference type="EMBL" id="ANX04360.1"/>
    </source>
</evidence>
<evidence type="ECO:0000256" key="6">
    <source>
        <dbReference type="ARBA" id="ARBA00022906"/>
    </source>
</evidence>
<dbReference type="PANTHER" id="PTHR43840">
    <property type="entry name" value="MITOCHONDRIAL METAL TRANSPORTER 1-RELATED"/>
    <property type="match status" value="1"/>
</dbReference>
<evidence type="ECO:0000259" key="11">
    <source>
        <dbReference type="Pfam" id="PF16916"/>
    </source>
</evidence>
<dbReference type="Gene3D" id="3.30.70.1350">
    <property type="entry name" value="Cation efflux protein, cytoplasmic domain"/>
    <property type="match status" value="1"/>
</dbReference>
<dbReference type="InterPro" id="IPR027470">
    <property type="entry name" value="Cation_efflux_CTD"/>
</dbReference>
<dbReference type="Proteomes" id="UP000092952">
    <property type="component" value="Chromosome"/>
</dbReference>
<dbReference type="OrthoDB" id="9806522at2"/>
<evidence type="ECO:0000256" key="8">
    <source>
        <dbReference type="ARBA" id="ARBA00023136"/>
    </source>
</evidence>